<dbReference type="PRINTS" id="PR00725">
    <property type="entry name" value="DADACBPTASE1"/>
</dbReference>
<feature type="domain" description="Peptidase S11 D-alanyl-D-alanine carboxypeptidase A N-terminal" evidence="8">
    <location>
        <begin position="29"/>
        <end position="273"/>
    </location>
</feature>
<evidence type="ECO:0000313" key="10">
    <source>
        <dbReference type="Proteomes" id="UP000680304"/>
    </source>
</evidence>
<dbReference type="Proteomes" id="UP000680304">
    <property type="component" value="Unassembled WGS sequence"/>
</dbReference>
<accession>A0ABQ4NAJ8</accession>
<dbReference type="GO" id="GO:0004180">
    <property type="term" value="F:carboxypeptidase activity"/>
    <property type="evidence" value="ECO:0007669"/>
    <property type="project" value="UniProtKB-KW"/>
</dbReference>
<dbReference type="Pfam" id="PF00768">
    <property type="entry name" value="Peptidase_S11"/>
    <property type="match status" value="1"/>
</dbReference>
<keyword evidence="4" id="KW-0133">Cell shape</keyword>
<dbReference type="RefSeq" id="WP_213529752.1">
    <property type="nucleotide sequence ID" value="NZ_BOVJ01000126.1"/>
</dbReference>
<evidence type="ECO:0000259" key="8">
    <source>
        <dbReference type="Pfam" id="PF00768"/>
    </source>
</evidence>
<evidence type="ECO:0000256" key="7">
    <source>
        <dbReference type="RuleBase" id="RU004016"/>
    </source>
</evidence>
<evidence type="ECO:0000256" key="3">
    <source>
        <dbReference type="ARBA" id="ARBA00022801"/>
    </source>
</evidence>
<evidence type="ECO:0000256" key="5">
    <source>
        <dbReference type="ARBA" id="ARBA00022984"/>
    </source>
</evidence>
<keyword evidence="2" id="KW-0732">Signal</keyword>
<dbReference type="EMBL" id="BOVJ01000126">
    <property type="protein sequence ID" value="GIQ65265.1"/>
    <property type="molecule type" value="Genomic_DNA"/>
</dbReference>
<evidence type="ECO:0000313" key="9">
    <source>
        <dbReference type="EMBL" id="GIQ65265.1"/>
    </source>
</evidence>
<proteinExistence type="inferred from homology"/>
<evidence type="ECO:0000256" key="2">
    <source>
        <dbReference type="ARBA" id="ARBA00022729"/>
    </source>
</evidence>
<keyword evidence="10" id="KW-1185">Reference proteome</keyword>
<keyword evidence="9" id="KW-0645">Protease</keyword>
<dbReference type="InterPro" id="IPR018044">
    <property type="entry name" value="Peptidase_S11"/>
</dbReference>
<keyword evidence="6" id="KW-0961">Cell wall biogenesis/degradation</keyword>
<dbReference type="SUPFAM" id="SSF56601">
    <property type="entry name" value="beta-lactamase/transpeptidase-like"/>
    <property type="match status" value="1"/>
</dbReference>
<gene>
    <name evidence="9" type="primary">dacA</name>
    <name evidence="9" type="ORF">PACILC2_38330</name>
</gene>
<evidence type="ECO:0000256" key="6">
    <source>
        <dbReference type="ARBA" id="ARBA00023316"/>
    </source>
</evidence>
<keyword evidence="9" id="KW-0121">Carboxypeptidase</keyword>
<keyword evidence="3" id="KW-0378">Hydrolase</keyword>
<dbReference type="PANTHER" id="PTHR21581">
    <property type="entry name" value="D-ALANYL-D-ALANINE CARBOXYPEPTIDASE"/>
    <property type="match status" value="1"/>
</dbReference>
<dbReference type="InterPro" id="IPR001967">
    <property type="entry name" value="Peptidase_S11_N"/>
</dbReference>
<name>A0ABQ4NAJ8_9BACL</name>
<reference evidence="9 10" key="1">
    <citation type="submission" date="2021-04" db="EMBL/GenBank/DDBJ databases">
        <title>Draft genome sequence of Paenibacillus cisolokensis, LC2-13A.</title>
        <authorList>
            <person name="Uke A."/>
            <person name="Chhe C."/>
            <person name="Baramee S."/>
            <person name="Kosugi A."/>
        </authorList>
    </citation>
    <scope>NUCLEOTIDE SEQUENCE [LARGE SCALE GENOMIC DNA]</scope>
    <source>
        <strain evidence="9 10">LC2-13A</strain>
    </source>
</reference>
<comment type="caution">
    <text evidence="9">The sequence shown here is derived from an EMBL/GenBank/DDBJ whole genome shotgun (WGS) entry which is preliminary data.</text>
</comment>
<dbReference type="Gene3D" id="3.40.710.10">
    <property type="entry name" value="DD-peptidase/beta-lactamase superfamily"/>
    <property type="match status" value="1"/>
</dbReference>
<keyword evidence="5" id="KW-0573">Peptidoglycan synthesis</keyword>
<protein>
    <submittedName>
        <fullName evidence="9">D-alanyl-D-alanine carboxypeptidase</fullName>
    </submittedName>
</protein>
<evidence type="ECO:0000256" key="1">
    <source>
        <dbReference type="ARBA" id="ARBA00007164"/>
    </source>
</evidence>
<dbReference type="InterPro" id="IPR012338">
    <property type="entry name" value="Beta-lactam/transpept-like"/>
</dbReference>
<organism evidence="9 10">
    <name type="scientific">Paenibacillus cisolokensis</name>
    <dbReference type="NCBI Taxonomy" id="1658519"/>
    <lineage>
        <taxon>Bacteria</taxon>
        <taxon>Bacillati</taxon>
        <taxon>Bacillota</taxon>
        <taxon>Bacilli</taxon>
        <taxon>Bacillales</taxon>
        <taxon>Paenibacillaceae</taxon>
        <taxon>Paenibacillus</taxon>
    </lineage>
</organism>
<sequence>MKKWLLVLAAAMAAGLFVMTASLEGRRGNVPEITAKSALLMDAATGNVLFERRADELLPPASMSKMMTEIIVFDQVRKGELQWGDKVTASPYAAAVTGAQIGFGAGETLTVRELFEAMAVHSANDAAVALAEHIAGSEREFVRLMNERAKEIGLSAEARFGNATGLSPSDLAGFAEAAADEETLLTARDTARLARYLLLAYPEILDISRRNAITLTSLPVKLASTNQMLPGMPYAYPGNDGLKTGYTERAGYCFTGTVKQNGRRLIAVVMGTDTEQARFVEAEKLFRYGFDTKPLHLALFRLESRIQFAASALTSMWTA</sequence>
<evidence type="ECO:0000256" key="4">
    <source>
        <dbReference type="ARBA" id="ARBA00022960"/>
    </source>
</evidence>
<dbReference type="PANTHER" id="PTHR21581:SF11">
    <property type="entry name" value="D-ALANYL-D-ALANINE CARBOXYPEPTIDASE DACA"/>
    <property type="match status" value="1"/>
</dbReference>
<comment type="similarity">
    <text evidence="1 7">Belongs to the peptidase S11 family.</text>
</comment>